<evidence type="ECO:0000313" key="3">
    <source>
        <dbReference type="EMBL" id="ANW05561.1"/>
    </source>
</evidence>
<proteinExistence type="predicted"/>
<dbReference type="InterPro" id="IPR019207">
    <property type="entry name" value="DUF2092"/>
</dbReference>
<dbReference type="InterPro" id="IPR029046">
    <property type="entry name" value="LolA/LolB/LppX"/>
</dbReference>
<dbReference type="Pfam" id="PF09865">
    <property type="entry name" value="DUF2092"/>
    <property type="match status" value="1"/>
</dbReference>
<sequence>MIRVSAATAAIAILSLAASEKARADDPAKVLKAMSDYLAGQKSLSAKFDSDVEVVTPELQKIQFTSSGEMKMNRPDKLRVRRTGGYAEVELVYDGKTVSLYGNNAKAYVQADIAGGTDKMIDTLHGHSSAGLPGADLLLSNSYDELMANVIQGSHIGQGVVDGVECEHLAFRGPDTDWQIWIETGAKPVPRKYVITSKTVTGAPQYTLRIRDWKTDAIAEADFTFKPPADATKVALDSTAMVEFDEIPPGTPAGAKK</sequence>
<dbReference type="SUPFAM" id="SSF89392">
    <property type="entry name" value="Prokaryotic lipoproteins and lipoprotein localization factors"/>
    <property type="match status" value="1"/>
</dbReference>
<dbReference type="Gene3D" id="2.50.20.10">
    <property type="entry name" value="Lipoprotein localisation LolA/LolB/LppX"/>
    <property type="match status" value="1"/>
</dbReference>
<dbReference type="PIRSF" id="PIRSF012443">
    <property type="entry name" value="UCP012443"/>
    <property type="match status" value="1"/>
</dbReference>
<protein>
    <recommendedName>
        <fullName evidence="5">DUF2092 domain-containing protein</fullName>
    </recommendedName>
</protein>
<name>A0A1B1US06_9BRAD</name>
<dbReference type="KEGG" id="bic:LMTR13_14450"/>
<keyword evidence="1 2" id="KW-0732">Signal</keyword>
<evidence type="ECO:0000256" key="1">
    <source>
        <dbReference type="ARBA" id="ARBA00022729"/>
    </source>
</evidence>
<gene>
    <name evidence="3" type="ORF">LMTR13_14450</name>
</gene>
<dbReference type="AlphaFoldDB" id="A0A1B1US06"/>
<evidence type="ECO:0000256" key="2">
    <source>
        <dbReference type="SAM" id="SignalP"/>
    </source>
</evidence>
<keyword evidence="4" id="KW-1185">Reference proteome</keyword>
<reference evidence="3 4" key="1">
    <citation type="submission" date="2016-07" db="EMBL/GenBank/DDBJ databases">
        <title>Complete genome sequence of Bradyrhizobium icense LMTR 13T, a potential inoculant strain isolated from lima bean (Phaseolus lunatus) in Peru.</title>
        <authorList>
            <person name="Ormeno-Orrillo E."/>
            <person name="Duran D."/>
            <person name="Rogel M.A."/>
            <person name="Rey L."/>
            <person name="Imperial J."/>
            <person name="Ruiz-Argueso T."/>
            <person name="Martinez-Romero E."/>
        </authorList>
    </citation>
    <scope>NUCLEOTIDE SEQUENCE [LARGE SCALE GENOMIC DNA]</scope>
    <source>
        <strain evidence="3 4">LMTR 13</strain>
    </source>
</reference>
<dbReference type="STRING" id="1274631.LMTR13_14450"/>
<organism evidence="3 4">
    <name type="scientific">Bradyrhizobium icense</name>
    <dbReference type="NCBI Taxonomy" id="1274631"/>
    <lineage>
        <taxon>Bacteria</taxon>
        <taxon>Pseudomonadati</taxon>
        <taxon>Pseudomonadota</taxon>
        <taxon>Alphaproteobacteria</taxon>
        <taxon>Hyphomicrobiales</taxon>
        <taxon>Nitrobacteraceae</taxon>
        <taxon>Bradyrhizobium</taxon>
    </lineage>
</organism>
<evidence type="ECO:0000313" key="4">
    <source>
        <dbReference type="Proteomes" id="UP000092839"/>
    </source>
</evidence>
<dbReference type="InterPro" id="IPR004564">
    <property type="entry name" value="OM_lipoprot_carrier_LolA-like"/>
</dbReference>
<dbReference type="EMBL" id="CP016428">
    <property type="protein sequence ID" value="ANW05561.1"/>
    <property type="molecule type" value="Genomic_DNA"/>
</dbReference>
<feature type="signal peptide" evidence="2">
    <location>
        <begin position="1"/>
        <end position="24"/>
    </location>
</feature>
<feature type="chain" id="PRO_5008530957" description="DUF2092 domain-containing protein" evidence="2">
    <location>
        <begin position="25"/>
        <end position="257"/>
    </location>
</feature>
<evidence type="ECO:0008006" key="5">
    <source>
        <dbReference type="Google" id="ProtNLM"/>
    </source>
</evidence>
<accession>A0A1B1US06</accession>
<dbReference type="CDD" id="cd16325">
    <property type="entry name" value="LolA"/>
    <property type="match status" value="1"/>
</dbReference>
<dbReference type="Proteomes" id="UP000092839">
    <property type="component" value="Chromosome"/>
</dbReference>